<dbReference type="EMBL" id="CM042050">
    <property type="protein sequence ID" value="KAI3734989.1"/>
    <property type="molecule type" value="Genomic_DNA"/>
</dbReference>
<name>A0ACB9CL52_ARCLA</name>
<evidence type="ECO:0000313" key="2">
    <source>
        <dbReference type="Proteomes" id="UP001055879"/>
    </source>
</evidence>
<reference evidence="1 2" key="2">
    <citation type="journal article" date="2022" name="Mol. Ecol. Resour.">
        <title>The genomes of chicory, endive, great burdock and yacon provide insights into Asteraceae paleo-polyploidization history and plant inulin production.</title>
        <authorList>
            <person name="Fan W."/>
            <person name="Wang S."/>
            <person name="Wang H."/>
            <person name="Wang A."/>
            <person name="Jiang F."/>
            <person name="Liu H."/>
            <person name="Zhao H."/>
            <person name="Xu D."/>
            <person name="Zhang Y."/>
        </authorList>
    </citation>
    <scope>NUCLEOTIDE SEQUENCE [LARGE SCALE GENOMIC DNA]</scope>
    <source>
        <strain evidence="2">cv. Niubang</strain>
    </source>
</reference>
<organism evidence="1 2">
    <name type="scientific">Arctium lappa</name>
    <name type="common">Greater burdock</name>
    <name type="synonym">Lappa major</name>
    <dbReference type="NCBI Taxonomy" id="4217"/>
    <lineage>
        <taxon>Eukaryota</taxon>
        <taxon>Viridiplantae</taxon>
        <taxon>Streptophyta</taxon>
        <taxon>Embryophyta</taxon>
        <taxon>Tracheophyta</taxon>
        <taxon>Spermatophyta</taxon>
        <taxon>Magnoliopsida</taxon>
        <taxon>eudicotyledons</taxon>
        <taxon>Gunneridae</taxon>
        <taxon>Pentapetalae</taxon>
        <taxon>asterids</taxon>
        <taxon>campanulids</taxon>
        <taxon>Asterales</taxon>
        <taxon>Asteraceae</taxon>
        <taxon>Carduoideae</taxon>
        <taxon>Cardueae</taxon>
        <taxon>Arctiinae</taxon>
        <taxon>Arctium</taxon>
    </lineage>
</organism>
<accession>A0ACB9CL52</accession>
<gene>
    <name evidence="1" type="ORF">L6452_14472</name>
</gene>
<evidence type="ECO:0000313" key="1">
    <source>
        <dbReference type="EMBL" id="KAI3734989.1"/>
    </source>
</evidence>
<protein>
    <submittedName>
        <fullName evidence="1">Uncharacterized protein</fullName>
    </submittedName>
</protein>
<proteinExistence type="predicted"/>
<comment type="caution">
    <text evidence="1">The sequence shown here is derived from an EMBL/GenBank/DDBJ whole genome shotgun (WGS) entry which is preliminary data.</text>
</comment>
<reference evidence="2" key="1">
    <citation type="journal article" date="2022" name="Mol. Ecol. Resour.">
        <title>The genomes of chicory, endive, great burdock and yacon provide insights into Asteraceae palaeo-polyploidization history and plant inulin production.</title>
        <authorList>
            <person name="Fan W."/>
            <person name="Wang S."/>
            <person name="Wang H."/>
            <person name="Wang A."/>
            <person name="Jiang F."/>
            <person name="Liu H."/>
            <person name="Zhao H."/>
            <person name="Xu D."/>
            <person name="Zhang Y."/>
        </authorList>
    </citation>
    <scope>NUCLEOTIDE SEQUENCE [LARGE SCALE GENOMIC DNA]</scope>
    <source>
        <strain evidence="2">cv. Niubang</strain>
    </source>
</reference>
<keyword evidence="2" id="KW-1185">Reference proteome</keyword>
<dbReference type="Proteomes" id="UP001055879">
    <property type="component" value="Linkage Group LG04"/>
</dbReference>
<sequence length="141" mass="15841">MPMVIGGFDVVIGMDWLSNNHAEILCSKKLIRIPISDTESVTVYGERRKGNIAIISMVKARKCLSKGCSPFLAYVIDVKLEKKKLEDVEVVNEFPDVFPDDLPGLPPDRQVKFKIDLTPWATPIARTPYRLASSEMKEMMG</sequence>